<keyword evidence="3" id="KW-1185">Reference proteome</keyword>
<keyword evidence="1" id="KW-0472">Membrane</keyword>
<reference evidence="2 3" key="1">
    <citation type="submission" date="2015-01" db="EMBL/GenBank/DDBJ databases">
        <title>Evolution of Trichinella species and genotypes.</title>
        <authorList>
            <person name="Korhonen P.K."/>
            <person name="Edoardo P."/>
            <person name="Giuseppe L.R."/>
            <person name="Gasser R.B."/>
        </authorList>
    </citation>
    <scope>NUCLEOTIDE SEQUENCE [LARGE SCALE GENOMIC DNA]</scope>
    <source>
        <strain evidence="2">ISS1980</strain>
    </source>
</reference>
<dbReference type="Proteomes" id="UP000054843">
    <property type="component" value="Unassembled WGS sequence"/>
</dbReference>
<protein>
    <submittedName>
        <fullName evidence="2">Uncharacterized protein</fullName>
    </submittedName>
</protein>
<accession>A0A0V1MWI4</accession>
<comment type="caution">
    <text evidence="2">The sequence shown here is derived from an EMBL/GenBank/DDBJ whole genome shotgun (WGS) entry which is preliminary data.</text>
</comment>
<evidence type="ECO:0000313" key="2">
    <source>
        <dbReference type="EMBL" id="KRZ76145.1"/>
    </source>
</evidence>
<dbReference type="AlphaFoldDB" id="A0A0V1MWI4"/>
<gene>
    <name evidence="2" type="ORF">T10_8678</name>
</gene>
<keyword evidence="1" id="KW-0812">Transmembrane</keyword>
<name>A0A0V1MWI4_9BILA</name>
<organism evidence="2 3">
    <name type="scientific">Trichinella papuae</name>
    <dbReference type="NCBI Taxonomy" id="268474"/>
    <lineage>
        <taxon>Eukaryota</taxon>
        <taxon>Metazoa</taxon>
        <taxon>Ecdysozoa</taxon>
        <taxon>Nematoda</taxon>
        <taxon>Enoplea</taxon>
        <taxon>Dorylaimia</taxon>
        <taxon>Trichinellida</taxon>
        <taxon>Trichinellidae</taxon>
        <taxon>Trichinella</taxon>
    </lineage>
</organism>
<feature type="transmembrane region" description="Helical" evidence="1">
    <location>
        <begin position="65"/>
        <end position="84"/>
    </location>
</feature>
<proteinExistence type="predicted"/>
<sequence>MKIRSFMISQSFVITERAELPMPNWSITIHDRKLCNVDGRGNFCLLNVMQISHSRSCLPENVCKFLFHCYAFAYVALVLLVVGVRKKDELSVFAMRIAFMFGMATFDAVRG</sequence>
<evidence type="ECO:0000256" key="1">
    <source>
        <dbReference type="SAM" id="Phobius"/>
    </source>
</evidence>
<dbReference type="EMBL" id="JYDO01000031">
    <property type="protein sequence ID" value="KRZ76145.1"/>
    <property type="molecule type" value="Genomic_DNA"/>
</dbReference>
<keyword evidence="1" id="KW-1133">Transmembrane helix</keyword>
<evidence type="ECO:0000313" key="3">
    <source>
        <dbReference type="Proteomes" id="UP000054843"/>
    </source>
</evidence>